<feature type="transmembrane region" description="Helical" evidence="1">
    <location>
        <begin position="21"/>
        <end position="47"/>
    </location>
</feature>
<evidence type="ECO:0008006" key="4">
    <source>
        <dbReference type="Google" id="ProtNLM"/>
    </source>
</evidence>
<dbReference type="Proteomes" id="UP001232750">
    <property type="component" value="Unassembled WGS sequence"/>
</dbReference>
<protein>
    <recommendedName>
        <fullName evidence="4">ABC transporter permease</fullName>
    </recommendedName>
</protein>
<keyword evidence="1" id="KW-0472">Membrane</keyword>
<dbReference type="EMBL" id="JASJEU010000024">
    <property type="protein sequence ID" value="MDJ1651684.1"/>
    <property type="molecule type" value="Genomic_DNA"/>
</dbReference>
<feature type="transmembrane region" description="Helical" evidence="1">
    <location>
        <begin position="157"/>
        <end position="183"/>
    </location>
</feature>
<feature type="transmembrane region" description="Helical" evidence="1">
    <location>
        <begin position="125"/>
        <end position="150"/>
    </location>
</feature>
<keyword evidence="3" id="KW-1185">Reference proteome</keyword>
<keyword evidence="1" id="KW-1133">Transmembrane helix</keyword>
<evidence type="ECO:0000256" key="1">
    <source>
        <dbReference type="SAM" id="Phobius"/>
    </source>
</evidence>
<evidence type="ECO:0000313" key="2">
    <source>
        <dbReference type="EMBL" id="MDJ1651684.1"/>
    </source>
</evidence>
<name>A0ABT7DQ54_9ACTN</name>
<comment type="caution">
    <text evidence="2">The sequence shown here is derived from an EMBL/GenBank/DDBJ whole genome shotgun (WGS) entry which is preliminary data.</text>
</comment>
<evidence type="ECO:0000313" key="3">
    <source>
        <dbReference type="Proteomes" id="UP001232750"/>
    </source>
</evidence>
<feature type="transmembrane region" description="Helical" evidence="1">
    <location>
        <begin position="203"/>
        <end position="224"/>
    </location>
</feature>
<gene>
    <name evidence="2" type="ORF">QNJ86_12800</name>
</gene>
<reference evidence="2 3" key="1">
    <citation type="submission" date="2023-05" db="EMBL/GenBank/DDBJ databases">
        <title>Gordonibacter KGMB12511T sp. nov., isolated from faeces of healthy Korean.</title>
        <authorList>
            <person name="Kim H.S."/>
            <person name="Kim J.-S."/>
            <person name="Suh M.K."/>
            <person name="Eom M.K."/>
            <person name="Do H.E."/>
            <person name="Lee J.-S."/>
        </authorList>
    </citation>
    <scope>NUCLEOTIDE SEQUENCE [LARGE SCALE GENOMIC DNA]</scope>
    <source>
        <strain evidence="2 3">KGMB12511</strain>
    </source>
</reference>
<dbReference type="RefSeq" id="WP_283833035.1">
    <property type="nucleotide sequence ID" value="NZ_JASJEU010000024.1"/>
</dbReference>
<organism evidence="2 3">
    <name type="scientific">Gordonibacter faecis</name>
    <dbReference type="NCBI Taxonomy" id="3047475"/>
    <lineage>
        <taxon>Bacteria</taxon>
        <taxon>Bacillati</taxon>
        <taxon>Actinomycetota</taxon>
        <taxon>Coriobacteriia</taxon>
        <taxon>Eggerthellales</taxon>
        <taxon>Eggerthellaceae</taxon>
        <taxon>Gordonibacter</taxon>
    </lineage>
</organism>
<proteinExistence type="predicted"/>
<sequence>MTKFKVAVRYVLKKLLKQSALFVVCTAIGLAALQLLFSVLGYGFVSFSGVDSFIIIFLIFWTVITFGKDAGFFLQSGLTRWEMFLIFALAVVAEAFLFALLSVVLALVMQGLWPGHSLLYTTGSFVLTVFIQVFLLNFAVASCALAATVLQRRIGTGWTAVVVIGLFFFVTIGLPALFSLFIGGIEAYGTFMASLMGSPYAPALPAVLYLVVSLAALALTWLLLRRANADRFAAGR</sequence>
<feature type="transmembrane region" description="Helical" evidence="1">
    <location>
        <begin position="86"/>
        <end position="113"/>
    </location>
</feature>
<accession>A0ABT7DQ54</accession>
<keyword evidence="1" id="KW-0812">Transmembrane</keyword>
<feature type="transmembrane region" description="Helical" evidence="1">
    <location>
        <begin position="53"/>
        <end position="74"/>
    </location>
</feature>